<proteinExistence type="predicted"/>
<keyword evidence="4" id="KW-1185">Reference proteome</keyword>
<keyword evidence="2" id="KW-1133">Transmembrane helix</keyword>
<evidence type="ECO:0000313" key="3">
    <source>
        <dbReference type="EMBL" id="KAF2018159.1"/>
    </source>
</evidence>
<dbReference type="AlphaFoldDB" id="A0A6A5XYW1"/>
<keyword evidence="2" id="KW-0472">Membrane</keyword>
<evidence type="ECO:0000256" key="1">
    <source>
        <dbReference type="SAM" id="MobiDB-lite"/>
    </source>
</evidence>
<dbReference type="GeneID" id="54288364"/>
<evidence type="ECO:0000256" key="2">
    <source>
        <dbReference type="SAM" id="Phobius"/>
    </source>
</evidence>
<sequence length="179" mass="20268">MSMGPEIVSSQFRFCLHNEHLNFDSAMASFHHWPPTRGEDNESVSRKPDSVHFIKIFYFRDQDILLAVPVCILVVLAAVVHLSNTLLMGIPSSFSFFDPFSLNPLPKPDKPIQAHAISQPSKNRQTTKNMPYIHPIRQTQSAPKHTRAKSGAKPPNRKQRETRQTMSEVEAEAEAEAEH</sequence>
<organism evidence="3 4">
    <name type="scientific">Aaosphaeria arxii CBS 175.79</name>
    <dbReference type="NCBI Taxonomy" id="1450172"/>
    <lineage>
        <taxon>Eukaryota</taxon>
        <taxon>Fungi</taxon>
        <taxon>Dikarya</taxon>
        <taxon>Ascomycota</taxon>
        <taxon>Pezizomycotina</taxon>
        <taxon>Dothideomycetes</taxon>
        <taxon>Pleosporomycetidae</taxon>
        <taxon>Pleosporales</taxon>
        <taxon>Pleosporales incertae sedis</taxon>
        <taxon>Aaosphaeria</taxon>
    </lineage>
</organism>
<keyword evidence="2" id="KW-0812">Transmembrane</keyword>
<accession>A0A6A5XYW1</accession>
<feature type="compositionally biased region" description="Acidic residues" evidence="1">
    <location>
        <begin position="169"/>
        <end position="179"/>
    </location>
</feature>
<reference evidence="3" key="1">
    <citation type="journal article" date="2020" name="Stud. Mycol.">
        <title>101 Dothideomycetes genomes: a test case for predicting lifestyles and emergence of pathogens.</title>
        <authorList>
            <person name="Haridas S."/>
            <person name="Albert R."/>
            <person name="Binder M."/>
            <person name="Bloem J."/>
            <person name="Labutti K."/>
            <person name="Salamov A."/>
            <person name="Andreopoulos B."/>
            <person name="Baker S."/>
            <person name="Barry K."/>
            <person name="Bills G."/>
            <person name="Bluhm B."/>
            <person name="Cannon C."/>
            <person name="Castanera R."/>
            <person name="Culley D."/>
            <person name="Daum C."/>
            <person name="Ezra D."/>
            <person name="Gonzalez J."/>
            <person name="Henrissat B."/>
            <person name="Kuo A."/>
            <person name="Liang C."/>
            <person name="Lipzen A."/>
            <person name="Lutzoni F."/>
            <person name="Magnuson J."/>
            <person name="Mondo S."/>
            <person name="Nolan M."/>
            <person name="Ohm R."/>
            <person name="Pangilinan J."/>
            <person name="Park H.-J."/>
            <person name="Ramirez L."/>
            <person name="Alfaro M."/>
            <person name="Sun H."/>
            <person name="Tritt A."/>
            <person name="Yoshinaga Y."/>
            <person name="Zwiers L.-H."/>
            <person name="Turgeon B."/>
            <person name="Goodwin S."/>
            <person name="Spatafora J."/>
            <person name="Crous P."/>
            <person name="Grigoriev I."/>
        </authorList>
    </citation>
    <scope>NUCLEOTIDE SEQUENCE</scope>
    <source>
        <strain evidence="3">CBS 175.79</strain>
    </source>
</reference>
<feature type="compositionally biased region" description="Polar residues" evidence="1">
    <location>
        <begin position="116"/>
        <end position="129"/>
    </location>
</feature>
<name>A0A6A5XYW1_9PLEO</name>
<feature type="transmembrane region" description="Helical" evidence="2">
    <location>
        <begin position="64"/>
        <end position="83"/>
    </location>
</feature>
<dbReference type="EMBL" id="ML978068">
    <property type="protein sequence ID" value="KAF2018159.1"/>
    <property type="molecule type" value="Genomic_DNA"/>
</dbReference>
<protein>
    <submittedName>
        <fullName evidence="3">Uncharacterized protein</fullName>
    </submittedName>
</protein>
<dbReference type="Proteomes" id="UP000799778">
    <property type="component" value="Unassembled WGS sequence"/>
</dbReference>
<gene>
    <name evidence="3" type="ORF">BU24DRAFT_449677</name>
</gene>
<evidence type="ECO:0000313" key="4">
    <source>
        <dbReference type="Proteomes" id="UP000799778"/>
    </source>
</evidence>
<feature type="region of interest" description="Disordered" evidence="1">
    <location>
        <begin position="108"/>
        <end position="179"/>
    </location>
</feature>
<dbReference type="RefSeq" id="XP_033386498.1">
    <property type="nucleotide sequence ID" value="XM_033530967.1"/>
</dbReference>